<dbReference type="Proteomes" id="UP000487929">
    <property type="component" value="Unassembled WGS sequence"/>
</dbReference>
<gene>
    <name evidence="1" type="ORF">GRB96_11370</name>
</gene>
<reference evidence="1 2" key="1">
    <citation type="submission" date="2019-12" db="EMBL/GenBank/DDBJ databases">
        <title>Draft genome sequencing of Halomonas alimentaria DSM 15356.</title>
        <authorList>
            <person name="Pandiyan K."/>
            <person name="Kushwaha P."/>
            <person name="Gowdham M."/>
            <person name="Chakdar H."/>
            <person name="Singh A."/>
            <person name="Kumar M."/>
            <person name="Saxena A.K."/>
        </authorList>
    </citation>
    <scope>NUCLEOTIDE SEQUENCE [LARGE SCALE GENOMIC DNA]</scope>
    <source>
        <strain evidence="1 2">DSM 15356</strain>
    </source>
</reference>
<dbReference type="OrthoDB" id="6174298at2"/>
<dbReference type="AlphaFoldDB" id="A0A7X5AQ29"/>
<sequence length="147" mass="16592">MVVRAIVISAALFSISGCVGYSGVPKKNSVFETTEATTNDGGSHEKIERFREPLAEEEEERVKFLVKQRLKDPESAKFKDIFLSVPDSDELNSSTCGQVNAKNSFGGYNGYKWFFMVGDEPNFWEVNPKYNYSVNNDMIKLLCIRAK</sequence>
<name>A0A7X5AQ29_9GAMM</name>
<keyword evidence="2" id="KW-1185">Reference proteome</keyword>
<evidence type="ECO:0000313" key="2">
    <source>
        <dbReference type="Proteomes" id="UP000487929"/>
    </source>
</evidence>
<dbReference type="RefSeq" id="WP_161432249.1">
    <property type="nucleotide sequence ID" value="NZ_WUTT01000001.1"/>
</dbReference>
<accession>A0A7X5AQ29</accession>
<dbReference type="PROSITE" id="PS51257">
    <property type="entry name" value="PROKAR_LIPOPROTEIN"/>
    <property type="match status" value="1"/>
</dbReference>
<protein>
    <recommendedName>
        <fullName evidence="3">Lipoprotein</fullName>
    </recommendedName>
</protein>
<dbReference type="EMBL" id="WUTT01000001">
    <property type="protein sequence ID" value="NAW35014.1"/>
    <property type="molecule type" value="Genomic_DNA"/>
</dbReference>
<evidence type="ECO:0008006" key="3">
    <source>
        <dbReference type="Google" id="ProtNLM"/>
    </source>
</evidence>
<comment type="caution">
    <text evidence="1">The sequence shown here is derived from an EMBL/GenBank/DDBJ whole genome shotgun (WGS) entry which is preliminary data.</text>
</comment>
<proteinExistence type="predicted"/>
<organism evidence="1 2">
    <name type="scientific">Halomonas alimentaria</name>
    <dbReference type="NCBI Taxonomy" id="147248"/>
    <lineage>
        <taxon>Bacteria</taxon>
        <taxon>Pseudomonadati</taxon>
        <taxon>Pseudomonadota</taxon>
        <taxon>Gammaproteobacteria</taxon>
        <taxon>Oceanospirillales</taxon>
        <taxon>Halomonadaceae</taxon>
        <taxon>Halomonas</taxon>
    </lineage>
</organism>
<evidence type="ECO:0000313" key="1">
    <source>
        <dbReference type="EMBL" id="NAW35014.1"/>
    </source>
</evidence>